<evidence type="ECO:0000313" key="2">
    <source>
        <dbReference type="EMBL" id="WCT77886.1"/>
    </source>
</evidence>
<organism evidence="2 3">
    <name type="scientific">Novosphingobium humi</name>
    <dbReference type="NCBI Taxonomy" id="2282397"/>
    <lineage>
        <taxon>Bacteria</taxon>
        <taxon>Pseudomonadati</taxon>
        <taxon>Pseudomonadota</taxon>
        <taxon>Alphaproteobacteria</taxon>
        <taxon>Sphingomonadales</taxon>
        <taxon>Sphingomonadaceae</taxon>
        <taxon>Novosphingobium</taxon>
    </lineage>
</organism>
<feature type="transmembrane region" description="Helical" evidence="1">
    <location>
        <begin position="33"/>
        <end position="60"/>
    </location>
</feature>
<accession>A0ABY7TXY1</accession>
<keyword evidence="1" id="KW-0812">Transmembrane</keyword>
<evidence type="ECO:0000256" key="1">
    <source>
        <dbReference type="SAM" id="Phobius"/>
    </source>
</evidence>
<protein>
    <submittedName>
        <fullName evidence="2">Uncharacterized protein</fullName>
    </submittedName>
</protein>
<dbReference type="EMBL" id="CP117417">
    <property type="protein sequence ID" value="WCT77886.1"/>
    <property type="molecule type" value="Genomic_DNA"/>
</dbReference>
<keyword evidence="1" id="KW-1133">Transmembrane helix</keyword>
<proteinExistence type="predicted"/>
<name>A0ABY7TXY1_9SPHN</name>
<dbReference type="Proteomes" id="UP001218231">
    <property type="component" value="Chromosome"/>
</dbReference>
<dbReference type="RefSeq" id="WP_273618238.1">
    <property type="nucleotide sequence ID" value="NZ_CP117417.1"/>
</dbReference>
<evidence type="ECO:0000313" key="3">
    <source>
        <dbReference type="Proteomes" id="UP001218231"/>
    </source>
</evidence>
<keyword evidence="1" id="KW-0472">Membrane</keyword>
<reference evidence="2 3" key="1">
    <citation type="submission" date="2023-02" db="EMBL/GenBank/DDBJ databases">
        <title>Genome sequence of Novosphingobium humi KACC 19094.</title>
        <authorList>
            <person name="Kim S."/>
            <person name="Heo J."/>
            <person name="Kwon S.-W."/>
        </authorList>
    </citation>
    <scope>NUCLEOTIDE SEQUENCE [LARGE SCALE GENOMIC DNA]</scope>
    <source>
        <strain evidence="2 3">KACC 19094</strain>
    </source>
</reference>
<keyword evidence="3" id="KW-1185">Reference proteome</keyword>
<sequence length="61" mass="7173">MATRAFRQNLRNQRDGVIHSRHRWKAKRGISRLYGLGLAMGWFDVIFFSAVTILLMAYFLD</sequence>
<gene>
    <name evidence="2" type="ORF">PQ457_02615</name>
</gene>